<proteinExistence type="predicted"/>
<name>A0A1T5FGR2_9SPHN</name>
<dbReference type="Gene3D" id="2.40.30.100">
    <property type="entry name" value="AF2212/PG0164-like"/>
    <property type="match status" value="1"/>
</dbReference>
<dbReference type="RefSeq" id="WP_079649756.1">
    <property type="nucleotide sequence ID" value="NZ_FUYM01000009.1"/>
</dbReference>
<evidence type="ECO:0000313" key="1">
    <source>
        <dbReference type="EMBL" id="SKB95302.1"/>
    </source>
</evidence>
<dbReference type="SUPFAM" id="SSF141694">
    <property type="entry name" value="AF2212/PG0164-like"/>
    <property type="match status" value="1"/>
</dbReference>
<dbReference type="STRING" id="439228.SAMN06295920_109175"/>
<reference evidence="2" key="1">
    <citation type="submission" date="2017-02" db="EMBL/GenBank/DDBJ databases">
        <authorList>
            <person name="Varghese N."/>
            <person name="Submissions S."/>
        </authorList>
    </citation>
    <scope>NUCLEOTIDE SEQUENCE [LARGE SCALE GENOMIC DNA]</scope>
    <source>
        <strain evidence="2">UM2</strain>
    </source>
</reference>
<organism evidence="1 2">
    <name type="scientific">Rhizorhabdus histidinilytica</name>
    <dbReference type="NCBI Taxonomy" id="439228"/>
    <lineage>
        <taxon>Bacteria</taxon>
        <taxon>Pseudomonadati</taxon>
        <taxon>Pseudomonadota</taxon>
        <taxon>Alphaproteobacteria</taxon>
        <taxon>Sphingomonadales</taxon>
        <taxon>Sphingomonadaceae</taxon>
        <taxon>Rhizorhabdus</taxon>
    </lineage>
</organism>
<sequence>MTGDETFTLTATVWLWRSAGKERPMAWHFLTIDGQTSAEIRYAALGRTGGFGSIPVEVRIGTTCWRTSIFPHRDSGGYILPLKASVRKREGIAAGDEVSLSLAI</sequence>
<accession>A0A1T5FGR2</accession>
<evidence type="ECO:0000313" key="2">
    <source>
        <dbReference type="Proteomes" id="UP000189818"/>
    </source>
</evidence>
<dbReference type="OrthoDB" id="9808666at2"/>
<keyword evidence="2" id="KW-1185">Reference proteome</keyword>
<protein>
    <recommendedName>
        <fullName evidence="3">DUF1905 domain-containing protein</fullName>
    </recommendedName>
</protein>
<dbReference type="AlphaFoldDB" id="A0A1T5FGR2"/>
<dbReference type="InterPro" id="IPR037079">
    <property type="entry name" value="AF2212/PG0164-like_sf"/>
</dbReference>
<gene>
    <name evidence="1" type="ORF">SAMN06295920_109175</name>
</gene>
<dbReference type="Pfam" id="PF08922">
    <property type="entry name" value="DUF1905"/>
    <property type="match status" value="1"/>
</dbReference>
<evidence type="ECO:0008006" key="3">
    <source>
        <dbReference type="Google" id="ProtNLM"/>
    </source>
</evidence>
<dbReference type="InterPro" id="IPR015018">
    <property type="entry name" value="DUF1905"/>
</dbReference>
<dbReference type="EMBL" id="FUYM01000009">
    <property type="protein sequence ID" value="SKB95302.1"/>
    <property type="molecule type" value="Genomic_DNA"/>
</dbReference>
<dbReference type="Proteomes" id="UP000189818">
    <property type="component" value="Unassembled WGS sequence"/>
</dbReference>